<protein>
    <submittedName>
        <fullName evidence="1">Uncharacterized protein</fullName>
    </submittedName>
</protein>
<name>A0A0E9RHX7_ANGAN</name>
<sequence length="27" mass="3086">MACTIRPELAVDLGLKRKGDETYTLKY</sequence>
<accession>A0A0E9RHX7</accession>
<dbReference type="AlphaFoldDB" id="A0A0E9RHX7"/>
<evidence type="ECO:0000313" key="1">
    <source>
        <dbReference type="EMBL" id="JAH28731.1"/>
    </source>
</evidence>
<proteinExistence type="predicted"/>
<organism evidence="1">
    <name type="scientific">Anguilla anguilla</name>
    <name type="common">European freshwater eel</name>
    <name type="synonym">Muraena anguilla</name>
    <dbReference type="NCBI Taxonomy" id="7936"/>
    <lineage>
        <taxon>Eukaryota</taxon>
        <taxon>Metazoa</taxon>
        <taxon>Chordata</taxon>
        <taxon>Craniata</taxon>
        <taxon>Vertebrata</taxon>
        <taxon>Euteleostomi</taxon>
        <taxon>Actinopterygii</taxon>
        <taxon>Neopterygii</taxon>
        <taxon>Teleostei</taxon>
        <taxon>Anguilliformes</taxon>
        <taxon>Anguillidae</taxon>
        <taxon>Anguilla</taxon>
    </lineage>
</organism>
<reference evidence="1" key="1">
    <citation type="submission" date="2014-11" db="EMBL/GenBank/DDBJ databases">
        <authorList>
            <person name="Amaro Gonzalez C."/>
        </authorList>
    </citation>
    <scope>NUCLEOTIDE SEQUENCE</scope>
</reference>
<reference evidence="1" key="2">
    <citation type="journal article" date="2015" name="Fish Shellfish Immunol.">
        <title>Early steps in the European eel (Anguilla anguilla)-Vibrio vulnificus interaction in the gills: Role of the RtxA13 toxin.</title>
        <authorList>
            <person name="Callol A."/>
            <person name="Pajuelo D."/>
            <person name="Ebbesson L."/>
            <person name="Teles M."/>
            <person name="MacKenzie S."/>
            <person name="Amaro C."/>
        </authorList>
    </citation>
    <scope>NUCLEOTIDE SEQUENCE</scope>
</reference>
<dbReference type="EMBL" id="GBXM01079846">
    <property type="protein sequence ID" value="JAH28731.1"/>
    <property type="molecule type" value="Transcribed_RNA"/>
</dbReference>